<dbReference type="PANTHER" id="PTHR43514:SF10">
    <property type="entry name" value="MOLYBDENUM IMPORT ATP-BINDING PROTEIN MODC 2"/>
    <property type="match status" value="1"/>
</dbReference>
<dbReference type="InterPro" id="IPR050334">
    <property type="entry name" value="Molybdenum_import_ModC"/>
</dbReference>
<evidence type="ECO:0000256" key="4">
    <source>
        <dbReference type="ARBA" id="ARBA00022519"/>
    </source>
</evidence>
<feature type="domain" description="ABC transporter" evidence="10">
    <location>
        <begin position="1"/>
        <end position="232"/>
    </location>
</feature>
<sequence length="355" mass="38924">MKLDVNLSIPRKDFDVNVNLTVSSSQVTAVFGPSGCGKTSLMRAIAGLESSATGFIKMADQVWQDAHYFRPAHQRDIGFVFQDASLFPHLNVFDNLQFGLKRQAKNKRRVSLEQAIDLLGLSPLLERSIDKLSGGEKQRVAIARAVATSPAVLLFDEPLAAVDAAHKQEILRYIQSLHCELDIPMLYVSHQMDEVARLSNNLLLLEKGQQLASGRTVEMLSQLTLPFAHYEEAAAVLDTVVTAHDDDYGLSSLAFAGGHITVSRDNLKQGDKVRLRIMARDVSLSLQHPEQTSILNILPATIESMVNEGHAQKLIRLNVGGQIILSRITAKSVDQLQLTAGKSVFAQVKAVSLLI</sequence>
<dbReference type="PROSITE" id="PS00211">
    <property type="entry name" value="ABC_TRANSPORTER_1"/>
    <property type="match status" value="1"/>
</dbReference>
<keyword evidence="7" id="KW-1278">Translocase</keyword>
<dbReference type="Pfam" id="PF03459">
    <property type="entry name" value="TOBE"/>
    <property type="match status" value="1"/>
</dbReference>
<evidence type="ECO:0000256" key="7">
    <source>
        <dbReference type="ARBA" id="ARBA00022967"/>
    </source>
</evidence>
<reference evidence="12 13" key="1">
    <citation type="submission" date="2014-09" db="EMBL/GenBank/DDBJ databases">
        <authorList>
            <person name="Grob C."/>
            <person name="Taubert M."/>
            <person name="Howat A.M."/>
            <person name="Burns O.J."/>
            <person name="Dixon J.L."/>
            <person name="Chen Y."/>
            <person name="Murrell J.C."/>
        </authorList>
    </citation>
    <scope>NUCLEOTIDE SEQUENCE [LARGE SCALE GENOMIC DNA]</scope>
    <source>
        <strain evidence="12">L4</strain>
    </source>
</reference>
<dbReference type="RefSeq" id="WP_036312160.1">
    <property type="nucleotide sequence ID" value="NZ_JRQD01000002.1"/>
</dbReference>
<dbReference type="InterPro" id="IPR011868">
    <property type="entry name" value="ModC_ABC_ATP-bd"/>
</dbReference>
<dbReference type="InterPro" id="IPR017871">
    <property type="entry name" value="ABC_transporter-like_CS"/>
</dbReference>
<dbReference type="STRING" id="392484.LP43_0706"/>
<accession>A0A0A0BEZ4</accession>
<evidence type="ECO:0000259" key="10">
    <source>
        <dbReference type="PROSITE" id="PS50893"/>
    </source>
</evidence>
<evidence type="ECO:0000256" key="9">
    <source>
        <dbReference type="PROSITE-ProRule" id="PRU01213"/>
    </source>
</evidence>
<evidence type="ECO:0000256" key="2">
    <source>
        <dbReference type="ARBA" id="ARBA00022475"/>
    </source>
</evidence>
<dbReference type="SUPFAM" id="SSF52540">
    <property type="entry name" value="P-loop containing nucleoside triphosphate hydrolases"/>
    <property type="match status" value="1"/>
</dbReference>
<keyword evidence="4" id="KW-0997">Cell inner membrane</keyword>
<evidence type="ECO:0000256" key="1">
    <source>
        <dbReference type="ARBA" id="ARBA00022448"/>
    </source>
</evidence>
<dbReference type="InterPro" id="IPR005116">
    <property type="entry name" value="Transp-assoc_OB_typ1"/>
</dbReference>
<dbReference type="AlphaFoldDB" id="A0A0A0BEZ4"/>
<dbReference type="PROSITE" id="PS51866">
    <property type="entry name" value="MOP"/>
    <property type="match status" value="1"/>
</dbReference>
<dbReference type="GO" id="GO:0016020">
    <property type="term" value="C:membrane"/>
    <property type="evidence" value="ECO:0007669"/>
    <property type="project" value="InterPro"/>
</dbReference>
<comment type="caution">
    <text evidence="12">The sequence shown here is derived from an EMBL/GenBank/DDBJ whole genome shotgun (WGS) entry which is preliminary data.</text>
</comment>
<dbReference type="Pfam" id="PF00005">
    <property type="entry name" value="ABC_tran"/>
    <property type="match status" value="1"/>
</dbReference>
<organism evidence="12 13">
    <name type="scientific">Methylophaga thiooxydans</name>
    <dbReference type="NCBI Taxonomy" id="392484"/>
    <lineage>
        <taxon>Bacteria</taxon>
        <taxon>Pseudomonadati</taxon>
        <taxon>Pseudomonadota</taxon>
        <taxon>Gammaproteobacteria</taxon>
        <taxon>Thiotrichales</taxon>
        <taxon>Piscirickettsiaceae</taxon>
        <taxon>Methylophaga</taxon>
    </lineage>
</organism>
<dbReference type="PANTHER" id="PTHR43514">
    <property type="entry name" value="ABC TRANSPORTER I FAMILY MEMBER 10"/>
    <property type="match status" value="1"/>
</dbReference>
<dbReference type="GO" id="GO:0015098">
    <property type="term" value="F:molybdate ion transmembrane transporter activity"/>
    <property type="evidence" value="ECO:0007669"/>
    <property type="project" value="InterPro"/>
</dbReference>
<evidence type="ECO:0000259" key="11">
    <source>
        <dbReference type="PROSITE" id="PS51866"/>
    </source>
</evidence>
<keyword evidence="5" id="KW-0547">Nucleotide-binding</keyword>
<dbReference type="SUPFAM" id="SSF50331">
    <property type="entry name" value="MOP-like"/>
    <property type="match status" value="1"/>
</dbReference>
<evidence type="ECO:0000256" key="3">
    <source>
        <dbReference type="ARBA" id="ARBA00022505"/>
    </source>
</evidence>
<evidence type="ECO:0000256" key="5">
    <source>
        <dbReference type="ARBA" id="ARBA00022741"/>
    </source>
</evidence>
<gene>
    <name evidence="12" type="primary">modC</name>
    <name evidence="12" type="ORF">LP43_0706</name>
</gene>
<dbReference type="InterPro" id="IPR027417">
    <property type="entry name" value="P-loop_NTPase"/>
</dbReference>
<dbReference type="GO" id="GO:0016887">
    <property type="term" value="F:ATP hydrolysis activity"/>
    <property type="evidence" value="ECO:0007669"/>
    <property type="project" value="InterPro"/>
</dbReference>
<evidence type="ECO:0000256" key="6">
    <source>
        <dbReference type="ARBA" id="ARBA00022840"/>
    </source>
</evidence>
<evidence type="ECO:0000313" key="12">
    <source>
        <dbReference type="EMBL" id="KGM07098.1"/>
    </source>
</evidence>
<dbReference type="GO" id="GO:0005524">
    <property type="term" value="F:ATP binding"/>
    <property type="evidence" value="ECO:0007669"/>
    <property type="project" value="UniProtKB-KW"/>
</dbReference>
<keyword evidence="1" id="KW-0813">Transport</keyword>
<keyword evidence="6 12" id="KW-0067">ATP-binding</keyword>
<evidence type="ECO:0000256" key="8">
    <source>
        <dbReference type="ARBA" id="ARBA00023136"/>
    </source>
</evidence>
<name>A0A0A0BEZ4_9GAMM</name>
<dbReference type="Gene3D" id="3.40.50.300">
    <property type="entry name" value="P-loop containing nucleotide triphosphate hydrolases"/>
    <property type="match status" value="1"/>
</dbReference>
<dbReference type="GO" id="GO:0140359">
    <property type="term" value="F:ABC-type transporter activity"/>
    <property type="evidence" value="ECO:0007669"/>
    <property type="project" value="InterPro"/>
</dbReference>
<dbReference type="InterPro" id="IPR008995">
    <property type="entry name" value="Mo/tungstate-bd_C_term_dom"/>
</dbReference>
<dbReference type="InterPro" id="IPR004606">
    <property type="entry name" value="Mop_domain"/>
</dbReference>
<evidence type="ECO:0000313" key="13">
    <source>
        <dbReference type="Proteomes" id="UP000029999"/>
    </source>
</evidence>
<dbReference type="EMBL" id="JRQD01000002">
    <property type="protein sequence ID" value="KGM07098.1"/>
    <property type="molecule type" value="Genomic_DNA"/>
</dbReference>
<dbReference type="Gene3D" id="2.40.50.100">
    <property type="match status" value="1"/>
</dbReference>
<dbReference type="SMART" id="SM00382">
    <property type="entry name" value="AAA"/>
    <property type="match status" value="1"/>
</dbReference>
<keyword evidence="8" id="KW-0472">Membrane</keyword>
<keyword evidence="3 9" id="KW-0500">Molybdenum</keyword>
<dbReference type="Proteomes" id="UP000029999">
    <property type="component" value="Unassembled WGS sequence"/>
</dbReference>
<dbReference type="InterPro" id="IPR003593">
    <property type="entry name" value="AAA+_ATPase"/>
</dbReference>
<dbReference type="PROSITE" id="PS50893">
    <property type="entry name" value="ABC_TRANSPORTER_2"/>
    <property type="match status" value="1"/>
</dbReference>
<dbReference type="InterPro" id="IPR003439">
    <property type="entry name" value="ABC_transporter-like_ATP-bd"/>
</dbReference>
<feature type="domain" description="Mop" evidence="11">
    <location>
        <begin position="291"/>
        <end position="355"/>
    </location>
</feature>
<dbReference type="NCBIfam" id="TIGR02142">
    <property type="entry name" value="modC_ABC"/>
    <property type="match status" value="1"/>
</dbReference>
<protein>
    <submittedName>
        <fullName evidence="12">Molybdenum transport ATP-binding protein ModC</fullName>
    </submittedName>
</protein>
<keyword evidence="2" id="KW-1003">Cell membrane</keyword>
<proteinExistence type="predicted"/>